<gene>
    <name evidence="1" type="ORF">WMO39_06925</name>
</gene>
<sequence>MTYEDCLKLTADKWNSLDVDTKVEILNTLEAHEAEVNSRIACPVEGRFLYTGNDGIVMGQYDRNTCKIYINDSQLAPDSKYGASSDRILTTLLHEGRHSYQHQAVTGVIIHDETETKVWNENFQKYITFQEDPKGYYTQPVEVDARNYASQRYQEILSERDTLSQLHTETKQNDVCFSQILQTPDTTSNLATPLSNETDLDEAKSSFIEQMESTVNLSYETDHEDISYIDSYDNSYEDSASESITI</sequence>
<evidence type="ECO:0000313" key="1">
    <source>
        <dbReference type="EMBL" id="MEQ2470060.1"/>
    </source>
</evidence>
<dbReference type="Proteomes" id="UP001490816">
    <property type="component" value="Unassembled WGS sequence"/>
</dbReference>
<dbReference type="EMBL" id="JBBMEZ010000016">
    <property type="protein sequence ID" value="MEQ2470060.1"/>
    <property type="molecule type" value="Genomic_DNA"/>
</dbReference>
<accession>A0ABV1FB78</accession>
<reference evidence="1 2" key="1">
    <citation type="submission" date="2024-03" db="EMBL/GenBank/DDBJ databases">
        <title>Human intestinal bacterial collection.</title>
        <authorList>
            <person name="Pauvert C."/>
            <person name="Hitch T.C.A."/>
            <person name="Clavel T."/>
        </authorList>
    </citation>
    <scope>NUCLEOTIDE SEQUENCE [LARGE SCALE GENOMIC DNA]</scope>
    <source>
        <strain evidence="1 2">CLA-JM-H38</strain>
    </source>
</reference>
<protein>
    <recommendedName>
        <fullName evidence="3">Metallopeptidase toxin 4</fullName>
    </recommendedName>
</protein>
<proteinExistence type="predicted"/>
<keyword evidence="2" id="KW-1185">Reference proteome</keyword>
<comment type="caution">
    <text evidence="1">The sequence shown here is derived from an EMBL/GenBank/DDBJ whole genome shotgun (WGS) entry which is preliminary data.</text>
</comment>
<dbReference type="RefSeq" id="WP_117949738.1">
    <property type="nucleotide sequence ID" value="NZ_JBBMEZ010000016.1"/>
</dbReference>
<name>A0ABV1FB78_9FIRM</name>
<organism evidence="1 2">
    <name type="scientific">Ruminococcoides intestinale</name>
    <dbReference type="NCBI Taxonomy" id="3133162"/>
    <lineage>
        <taxon>Bacteria</taxon>
        <taxon>Bacillati</taxon>
        <taxon>Bacillota</taxon>
        <taxon>Clostridia</taxon>
        <taxon>Eubacteriales</taxon>
        <taxon>Oscillospiraceae</taxon>
        <taxon>Ruminococcoides</taxon>
    </lineage>
</organism>
<evidence type="ECO:0008006" key="3">
    <source>
        <dbReference type="Google" id="ProtNLM"/>
    </source>
</evidence>
<evidence type="ECO:0000313" key="2">
    <source>
        <dbReference type="Proteomes" id="UP001490816"/>
    </source>
</evidence>